<feature type="transmembrane region" description="Helical" evidence="1">
    <location>
        <begin position="153"/>
        <end position="173"/>
    </location>
</feature>
<dbReference type="AlphaFoldDB" id="A0A2S6I616"/>
<evidence type="ECO:0000256" key="1">
    <source>
        <dbReference type="SAM" id="Phobius"/>
    </source>
</evidence>
<feature type="domain" description="Phosphatidic acid phosphatase type 2/haloperoxidase" evidence="2">
    <location>
        <begin position="54"/>
        <end position="170"/>
    </location>
</feature>
<evidence type="ECO:0000259" key="2">
    <source>
        <dbReference type="SMART" id="SM00014"/>
    </source>
</evidence>
<keyword evidence="1" id="KW-0812">Transmembrane</keyword>
<sequence>MEATIFEFLNQDLANPFFDAVLPVYRDKLTWIPLYVLIAYLIWNRWGWRKTLYLLLCMAAVIAVADQVAAGIIKPWVGRIRPCAAEDLAGEVRVLVGCGGKLSFPSNHATNHFAVATLLCLTFVRKWYWRCAWLLWALSISLAQVYVGKHYPGDILAGALLGTAIAILGYMVYRRVAAEHAVT</sequence>
<proteinExistence type="predicted"/>
<comment type="caution">
    <text evidence="3">The sequence shown here is derived from an EMBL/GenBank/DDBJ whole genome shotgun (WGS) entry which is preliminary data.</text>
</comment>
<evidence type="ECO:0000313" key="4">
    <source>
        <dbReference type="Proteomes" id="UP000237662"/>
    </source>
</evidence>
<organism evidence="3 4">
    <name type="scientific">Neolewinella xylanilytica</name>
    <dbReference type="NCBI Taxonomy" id="1514080"/>
    <lineage>
        <taxon>Bacteria</taxon>
        <taxon>Pseudomonadati</taxon>
        <taxon>Bacteroidota</taxon>
        <taxon>Saprospiria</taxon>
        <taxon>Saprospirales</taxon>
        <taxon>Lewinellaceae</taxon>
        <taxon>Neolewinella</taxon>
    </lineage>
</organism>
<feature type="transmembrane region" description="Helical" evidence="1">
    <location>
        <begin position="127"/>
        <end position="147"/>
    </location>
</feature>
<name>A0A2S6I616_9BACT</name>
<dbReference type="Proteomes" id="UP000237662">
    <property type="component" value="Unassembled WGS sequence"/>
</dbReference>
<keyword evidence="1" id="KW-0472">Membrane</keyword>
<evidence type="ECO:0000313" key="3">
    <source>
        <dbReference type="EMBL" id="PPK86612.1"/>
    </source>
</evidence>
<keyword evidence="4" id="KW-1185">Reference proteome</keyword>
<keyword evidence="1" id="KW-1133">Transmembrane helix</keyword>
<gene>
    <name evidence="3" type="ORF">CLV84_3547</name>
</gene>
<reference evidence="3 4" key="1">
    <citation type="submission" date="2018-02" db="EMBL/GenBank/DDBJ databases">
        <title>Genomic Encyclopedia of Archaeal and Bacterial Type Strains, Phase II (KMG-II): from individual species to whole genera.</title>
        <authorList>
            <person name="Goeker M."/>
        </authorList>
    </citation>
    <scope>NUCLEOTIDE SEQUENCE [LARGE SCALE GENOMIC DNA]</scope>
    <source>
        <strain evidence="3 4">DSM 29526</strain>
    </source>
</reference>
<dbReference type="Pfam" id="PF01569">
    <property type="entry name" value="PAP2"/>
    <property type="match status" value="1"/>
</dbReference>
<protein>
    <submittedName>
        <fullName evidence="3">Undecaprenyl-diphosphatase</fullName>
    </submittedName>
</protein>
<dbReference type="RefSeq" id="WP_104421037.1">
    <property type="nucleotide sequence ID" value="NZ_PTJC01000006.1"/>
</dbReference>
<dbReference type="Gene3D" id="1.20.144.10">
    <property type="entry name" value="Phosphatidic acid phosphatase type 2/haloperoxidase"/>
    <property type="match status" value="1"/>
</dbReference>
<dbReference type="PANTHER" id="PTHR14969:SF13">
    <property type="entry name" value="AT30094P"/>
    <property type="match status" value="1"/>
</dbReference>
<dbReference type="InterPro" id="IPR036938">
    <property type="entry name" value="PAP2/HPO_sf"/>
</dbReference>
<dbReference type="InterPro" id="IPR000326">
    <property type="entry name" value="PAP2/HPO"/>
</dbReference>
<feature type="transmembrane region" description="Helical" evidence="1">
    <location>
        <begin position="29"/>
        <end position="46"/>
    </location>
</feature>
<dbReference type="EMBL" id="PTJC01000006">
    <property type="protein sequence ID" value="PPK86612.1"/>
    <property type="molecule type" value="Genomic_DNA"/>
</dbReference>
<dbReference type="SUPFAM" id="SSF48317">
    <property type="entry name" value="Acid phosphatase/Vanadium-dependent haloperoxidase"/>
    <property type="match status" value="1"/>
</dbReference>
<dbReference type="SMART" id="SM00014">
    <property type="entry name" value="acidPPc"/>
    <property type="match status" value="1"/>
</dbReference>
<accession>A0A2S6I616</accession>
<dbReference type="OrthoDB" id="9789113at2"/>
<dbReference type="PANTHER" id="PTHR14969">
    <property type="entry name" value="SPHINGOSINE-1-PHOSPHATE PHOSPHOHYDROLASE"/>
    <property type="match status" value="1"/>
</dbReference>